<gene>
    <name evidence="3" type="ORF">Q4481_11220</name>
</gene>
<keyword evidence="4" id="KW-1185">Reference proteome</keyword>
<dbReference type="RefSeq" id="WP_304376434.1">
    <property type="nucleotide sequence ID" value="NZ_JAUOZU010000007.1"/>
</dbReference>
<dbReference type="Pfam" id="PF07007">
    <property type="entry name" value="LprI"/>
    <property type="match status" value="1"/>
</dbReference>
<dbReference type="PANTHER" id="PTHR39176">
    <property type="entry name" value="PERIPLASMIC PROTEIN-RELATED"/>
    <property type="match status" value="1"/>
</dbReference>
<evidence type="ECO:0000313" key="3">
    <source>
        <dbReference type="EMBL" id="MDO6964529.1"/>
    </source>
</evidence>
<dbReference type="Gene3D" id="1.20.1270.180">
    <property type="match status" value="1"/>
</dbReference>
<dbReference type="InterPro" id="IPR009739">
    <property type="entry name" value="LprI-like_N"/>
</dbReference>
<accession>A0ABT8YLP5</accession>
<dbReference type="PANTHER" id="PTHR39176:SF1">
    <property type="entry name" value="PERIPLASMIC PROTEIN"/>
    <property type="match status" value="1"/>
</dbReference>
<dbReference type="Proteomes" id="UP001174932">
    <property type="component" value="Unassembled WGS sequence"/>
</dbReference>
<feature type="domain" description="Lysozyme inhibitor LprI-like N-terminal" evidence="2">
    <location>
        <begin position="38"/>
        <end position="141"/>
    </location>
</feature>
<sequence length="150" mass="16073">MTRNILGLGIGKLGSAVALLMALSAAPAFAEEAPEVDCENAMAQQDMNYCAEMDFEKSDAELNRTYKKAMKAARDADKSAAEMGPDYVGAVDALKKAQRAWIDYRDGHCTGVGFEARGGSMEPMLVSGCKDQLTQARTKELQELISGTGN</sequence>
<reference evidence="3" key="1">
    <citation type="journal article" date="2015" name="Int. J. Syst. Evol. Microbiol.">
        <title>Rhizobium alvei sp. nov., isolated from a freshwater river.</title>
        <authorList>
            <person name="Sheu S.Y."/>
            <person name="Huang H.W."/>
            <person name="Young C.C."/>
            <person name="Chen W.M."/>
        </authorList>
    </citation>
    <scope>NUCLEOTIDE SEQUENCE</scope>
    <source>
        <strain evidence="3">TNR-22</strain>
    </source>
</reference>
<reference evidence="3" key="2">
    <citation type="submission" date="2023-07" db="EMBL/GenBank/DDBJ databases">
        <authorList>
            <person name="Shen H."/>
        </authorList>
    </citation>
    <scope>NUCLEOTIDE SEQUENCE</scope>
    <source>
        <strain evidence="3">TNR-22</strain>
    </source>
</reference>
<evidence type="ECO:0000313" key="4">
    <source>
        <dbReference type="Proteomes" id="UP001174932"/>
    </source>
</evidence>
<organism evidence="3 4">
    <name type="scientific">Rhizobium alvei</name>
    <dbReference type="NCBI Taxonomy" id="1132659"/>
    <lineage>
        <taxon>Bacteria</taxon>
        <taxon>Pseudomonadati</taxon>
        <taxon>Pseudomonadota</taxon>
        <taxon>Alphaproteobacteria</taxon>
        <taxon>Hyphomicrobiales</taxon>
        <taxon>Rhizobiaceae</taxon>
        <taxon>Rhizobium/Agrobacterium group</taxon>
        <taxon>Rhizobium</taxon>
    </lineage>
</organism>
<feature type="chain" id="PRO_5047453467" evidence="1">
    <location>
        <begin position="31"/>
        <end position="150"/>
    </location>
</feature>
<evidence type="ECO:0000256" key="1">
    <source>
        <dbReference type="SAM" id="SignalP"/>
    </source>
</evidence>
<proteinExistence type="predicted"/>
<protein>
    <submittedName>
        <fullName evidence="3">Lysozyme inhibitor LprI family protein</fullName>
    </submittedName>
</protein>
<comment type="caution">
    <text evidence="3">The sequence shown here is derived from an EMBL/GenBank/DDBJ whole genome shotgun (WGS) entry which is preliminary data.</text>
</comment>
<feature type="signal peptide" evidence="1">
    <location>
        <begin position="1"/>
        <end position="30"/>
    </location>
</feature>
<name>A0ABT8YLP5_9HYPH</name>
<evidence type="ECO:0000259" key="2">
    <source>
        <dbReference type="Pfam" id="PF07007"/>
    </source>
</evidence>
<dbReference type="EMBL" id="JAUOZU010000007">
    <property type="protein sequence ID" value="MDO6964529.1"/>
    <property type="molecule type" value="Genomic_DNA"/>
</dbReference>
<keyword evidence="1" id="KW-0732">Signal</keyword>